<feature type="non-terminal residue" evidence="2">
    <location>
        <position position="1"/>
    </location>
</feature>
<dbReference type="PANTHER" id="PTHR33112:SF10">
    <property type="entry name" value="TOL"/>
    <property type="match status" value="1"/>
</dbReference>
<dbReference type="InterPro" id="IPR010730">
    <property type="entry name" value="HET"/>
</dbReference>
<dbReference type="AlphaFoldDB" id="A0A9P4LVW2"/>
<dbReference type="Proteomes" id="UP000799776">
    <property type="component" value="Unassembled WGS sequence"/>
</dbReference>
<dbReference type="PANTHER" id="PTHR33112">
    <property type="entry name" value="DOMAIN PROTEIN, PUTATIVE-RELATED"/>
    <property type="match status" value="1"/>
</dbReference>
<reference evidence="2" key="1">
    <citation type="journal article" date="2020" name="Stud. Mycol.">
        <title>101 Dothideomycetes genomes: a test case for predicting lifestyles and emergence of pathogens.</title>
        <authorList>
            <person name="Haridas S."/>
            <person name="Albert R."/>
            <person name="Binder M."/>
            <person name="Bloem J."/>
            <person name="Labutti K."/>
            <person name="Salamov A."/>
            <person name="Andreopoulos B."/>
            <person name="Baker S."/>
            <person name="Barry K."/>
            <person name="Bills G."/>
            <person name="Bluhm B."/>
            <person name="Cannon C."/>
            <person name="Castanera R."/>
            <person name="Culley D."/>
            <person name="Daum C."/>
            <person name="Ezra D."/>
            <person name="Gonzalez J."/>
            <person name="Henrissat B."/>
            <person name="Kuo A."/>
            <person name="Liang C."/>
            <person name="Lipzen A."/>
            <person name="Lutzoni F."/>
            <person name="Magnuson J."/>
            <person name="Mondo S."/>
            <person name="Nolan M."/>
            <person name="Ohm R."/>
            <person name="Pangilinan J."/>
            <person name="Park H.-J."/>
            <person name="Ramirez L."/>
            <person name="Alfaro M."/>
            <person name="Sun H."/>
            <person name="Tritt A."/>
            <person name="Yoshinaga Y."/>
            <person name="Zwiers L.-H."/>
            <person name="Turgeon B."/>
            <person name="Goodwin S."/>
            <person name="Spatafora J."/>
            <person name="Crous P."/>
            <person name="Grigoriev I."/>
        </authorList>
    </citation>
    <scope>NUCLEOTIDE SEQUENCE</scope>
    <source>
        <strain evidence="2">CBS 121410</strain>
    </source>
</reference>
<feature type="domain" description="Heterokaryon incompatibility" evidence="1">
    <location>
        <begin position="60"/>
        <end position="159"/>
    </location>
</feature>
<evidence type="ECO:0000313" key="3">
    <source>
        <dbReference type="Proteomes" id="UP000799776"/>
    </source>
</evidence>
<proteinExistence type="predicted"/>
<evidence type="ECO:0000313" key="2">
    <source>
        <dbReference type="EMBL" id="KAF2083428.1"/>
    </source>
</evidence>
<dbReference type="EMBL" id="ML978788">
    <property type="protein sequence ID" value="KAF2083428.1"/>
    <property type="molecule type" value="Genomic_DNA"/>
</dbReference>
<dbReference type="OrthoDB" id="2958217at2759"/>
<keyword evidence="3" id="KW-1185">Reference proteome</keyword>
<gene>
    <name evidence="2" type="ORF">K490DRAFT_51739</name>
</gene>
<sequence>LKECLEEHKGRCKAEHGRIRTWTPSRLLDVGNVQADNDPKDISGDVRLCKGTDCIPRASYFTLSHCWGRVVPLRLLSNNIDDFQKRIKLNFLPKTFQDAVVITRTLGIQYLWIDSLCILQDFEDDLRRESSQMGEVYSNAMCNLAATGARDSAEGFLPRSEGEPRIWSSTVRK</sequence>
<comment type="caution">
    <text evidence="2">The sequence shown here is derived from an EMBL/GenBank/DDBJ whole genome shotgun (WGS) entry which is preliminary data.</text>
</comment>
<accession>A0A9P4LVW2</accession>
<dbReference type="Pfam" id="PF06985">
    <property type="entry name" value="HET"/>
    <property type="match status" value="1"/>
</dbReference>
<organism evidence="2 3">
    <name type="scientific">Saccharata proteae CBS 121410</name>
    <dbReference type="NCBI Taxonomy" id="1314787"/>
    <lineage>
        <taxon>Eukaryota</taxon>
        <taxon>Fungi</taxon>
        <taxon>Dikarya</taxon>
        <taxon>Ascomycota</taxon>
        <taxon>Pezizomycotina</taxon>
        <taxon>Dothideomycetes</taxon>
        <taxon>Dothideomycetes incertae sedis</taxon>
        <taxon>Botryosphaeriales</taxon>
        <taxon>Saccharataceae</taxon>
        <taxon>Saccharata</taxon>
    </lineage>
</organism>
<protein>
    <submittedName>
        <fullName evidence="2">HET-domain-containing protein</fullName>
    </submittedName>
</protein>
<name>A0A9P4LVW2_9PEZI</name>
<evidence type="ECO:0000259" key="1">
    <source>
        <dbReference type="Pfam" id="PF06985"/>
    </source>
</evidence>